<dbReference type="RefSeq" id="WP_157679432.1">
    <property type="nucleotide sequence ID" value="NZ_CP022129.1"/>
</dbReference>
<name>A0A2S5CNJ6_9GAMM</name>
<dbReference type="EMBL" id="PGFZ01000003">
    <property type="protein sequence ID" value="POZ52327.1"/>
    <property type="molecule type" value="Genomic_DNA"/>
</dbReference>
<reference evidence="2 3" key="1">
    <citation type="submission" date="2017-11" db="EMBL/GenBank/DDBJ databases">
        <title>Draft Genome Sequence of Methylobacter psychrotolerans Sph1T, an Obligate Methanotroph from Low-Temperature Environments.</title>
        <authorList>
            <person name="Oshkin I.Y."/>
            <person name="Miroshnikov K."/>
            <person name="Belova S.E."/>
            <person name="Korzhenkov A."/>
            <person name="Toshchakov S.V."/>
            <person name="Dedysh S.N."/>
        </authorList>
    </citation>
    <scope>NUCLEOTIDE SEQUENCE [LARGE SCALE GENOMIC DNA]</scope>
    <source>
        <strain evidence="2 3">Sph1</strain>
    </source>
</reference>
<accession>A0A2S5CNJ6</accession>
<proteinExistence type="predicted"/>
<evidence type="ECO:0000313" key="3">
    <source>
        <dbReference type="Proteomes" id="UP000237423"/>
    </source>
</evidence>
<feature type="region of interest" description="Disordered" evidence="1">
    <location>
        <begin position="1"/>
        <end position="20"/>
    </location>
</feature>
<gene>
    <name evidence="2" type="ORF">AADEFJLK_01808</name>
</gene>
<dbReference type="Proteomes" id="UP000237423">
    <property type="component" value="Unassembled WGS sequence"/>
</dbReference>
<comment type="caution">
    <text evidence="2">The sequence shown here is derived from an EMBL/GenBank/DDBJ whole genome shotgun (WGS) entry which is preliminary data.</text>
</comment>
<sequence>MSHNTAQTATKPSASKALPTKVRHDKYSHCLLYACECMKEYRHAATAHRFKKAADSA</sequence>
<protein>
    <submittedName>
        <fullName evidence="2">Uncharacterized protein</fullName>
    </submittedName>
</protein>
<dbReference type="AlphaFoldDB" id="A0A2S5CNJ6"/>
<organism evidence="2 3">
    <name type="scientific">Methylovulum psychrotolerans</name>
    <dbReference type="NCBI Taxonomy" id="1704499"/>
    <lineage>
        <taxon>Bacteria</taxon>
        <taxon>Pseudomonadati</taxon>
        <taxon>Pseudomonadota</taxon>
        <taxon>Gammaproteobacteria</taxon>
        <taxon>Methylococcales</taxon>
        <taxon>Methylococcaceae</taxon>
        <taxon>Methylovulum</taxon>
    </lineage>
</organism>
<evidence type="ECO:0000313" key="2">
    <source>
        <dbReference type="EMBL" id="POZ52327.1"/>
    </source>
</evidence>
<evidence type="ECO:0000256" key="1">
    <source>
        <dbReference type="SAM" id="MobiDB-lite"/>
    </source>
</evidence>
<feature type="compositionally biased region" description="Polar residues" evidence="1">
    <location>
        <begin position="1"/>
        <end position="13"/>
    </location>
</feature>